<name>A0A022RSQ7_ERYGU</name>
<keyword evidence="7 8" id="KW-0472">Membrane</keyword>
<evidence type="ECO:0000256" key="4">
    <source>
        <dbReference type="ARBA" id="ARBA00022475"/>
    </source>
</evidence>
<dbReference type="NCBIfam" id="TIGR01569">
    <property type="entry name" value="A_tha_TIGR01569"/>
    <property type="match status" value="1"/>
</dbReference>
<comment type="subunit">
    <text evidence="3 8">Homodimer and heterodimers.</text>
</comment>
<protein>
    <recommendedName>
        <fullName evidence="8">CASP-like protein</fullName>
    </recommendedName>
</protein>
<feature type="transmembrane region" description="Helical" evidence="8">
    <location>
        <begin position="103"/>
        <end position="128"/>
    </location>
</feature>
<sequence length="182" mass="19964">MAIDNKSLGIISSPLKNKKLYLATQISLRVLAVAFTLAAALLMISSKETKVLYSISVDSKYSYSPAFKFLAYANFVAFGFSILSLIVAFGLGKREVNSTNYFYLFLHDLIMNVLLMAACAATTAVGYIGKYGNSHTGWIAICDHFPKFCNRVTTAATMSYLGFIVYFILTIISAKQSRQIGA</sequence>
<accession>A0A022RSQ7</accession>
<evidence type="ECO:0000256" key="8">
    <source>
        <dbReference type="RuleBase" id="RU361233"/>
    </source>
</evidence>
<evidence type="ECO:0000256" key="7">
    <source>
        <dbReference type="ARBA" id="ARBA00023136"/>
    </source>
</evidence>
<comment type="subcellular location">
    <subcellularLocation>
        <location evidence="1 8">Cell membrane</location>
        <topology evidence="1 8">Multi-pass membrane protein</topology>
    </subcellularLocation>
</comment>
<keyword evidence="4 8" id="KW-1003">Cell membrane</keyword>
<evidence type="ECO:0000313" key="10">
    <source>
        <dbReference type="EMBL" id="EYU43016.1"/>
    </source>
</evidence>
<gene>
    <name evidence="10" type="ORF">MIMGU_mgv1a014654mg</name>
</gene>
<feature type="transmembrane region" description="Helical" evidence="8">
    <location>
        <begin position="155"/>
        <end position="174"/>
    </location>
</feature>
<dbReference type="KEGG" id="egt:105951639"/>
<dbReference type="OrthoDB" id="1904499at2759"/>
<dbReference type="GO" id="GO:0005886">
    <property type="term" value="C:plasma membrane"/>
    <property type="evidence" value="ECO:0007669"/>
    <property type="project" value="UniProtKB-SubCell"/>
</dbReference>
<dbReference type="InterPro" id="IPR006459">
    <property type="entry name" value="CASP/CASPL"/>
</dbReference>
<dbReference type="eggNOG" id="ENOG502S695">
    <property type="taxonomic scope" value="Eukaryota"/>
</dbReference>
<dbReference type="PhylomeDB" id="A0A022RSQ7"/>
<evidence type="ECO:0000256" key="1">
    <source>
        <dbReference type="ARBA" id="ARBA00004651"/>
    </source>
</evidence>
<keyword evidence="5 8" id="KW-0812">Transmembrane</keyword>
<dbReference type="PANTHER" id="PTHR36488:SF8">
    <property type="entry name" value="CASP-LIKE PROTEIN 1U1"/>
    <property type="match status" value="1"/>
</dbReference>
<dbReference type="STRING" id="4155.A0A022RSQ7"/>
<dbReference type="OMA" id="WVIFTAN"/>
<evidence type="ECO:0000256" key="5">
    <source>
        <dbReference type="ARBA" id="ARBA00022692"/>
    </source>
</evidence>
<evidence type="ECO:0000313" key="11">
    <source>
        <dbReference type="Proteomes" id="UP000030748"/>
    </source>
</evidence>
<dbReference type="EMBL" id="KI630265">
    <property type="protein sequence ID" value="EYU43016.1"/>
    <property type="molecule type" value="Genomic_DNA"/>
</dbReference>
<keyword evidence="11" id="KW-1185">Reference proteome</keyword>
<comment type="similarity">
    <text evidence="2 8">Belongs to the Casparian strip membrane proteins (CASP) family.</text>
</comment>
<dbReference type="Proteomes" id="UP000030748">
    <property type="component" value="Unassembled WGS sequence"/>
</dbReference>
<dbReference type="AlphaFoldDB" id="A0A022RSQ7"/>
<keyword evidence="6 8" id="KW-1133">Transmembrane helix</keyword>
<dbReference type="InterPro" id="IPR044173">
    <property type="entry name" value="CASPL"/>
</dbReference>
<feature type="transmembrane region" description="Helical" evidence="8">
    <location>
        <begin position="20"/>
        <end position="44"/>
    </location>
</feature>
<evidence type="ECO:0000259" key="9">
    <source>
        <dbReference type="Pfam" id="PF04535"/>
    </source>
</evidence>
<feature type="domain" description="Casparian strip membrane protein" evidence="9">
    <location>
        <begin position="24"/>
        <end position="165"/>
    </location>
</feature>
<dbReference type="InterPro" id="IPR006702">
    <property type="entry name" value="CASP_dom"/>
</dbReference>
<evidence type="ECO:0000256" key="6">
    <source>
        <dbReference type="ARBA" id="ARBA00022989"/>
    </source>
</evidence>
<feature type="transmembrane region" description="Helical" evidence="8">
    <location>
        <begin position="69"/>
        <end position="91"/>
    </location>
</feature>
<dbReference type="Pfam" id="PF04535">
    <property type="entry name" value="CASP_dom"/>
    <property type="match status" value="1"/>
</dbReference>
<evidence type="ECO:0000256" key="2">
    <source>
        <dbReference type="ARBA" id="ARBA00007651"/>
    </source>
</evidence>
<evidence type="ECO:0000256" key="3">
    <source>
        <dbReference type="ARBA" id="ARBA00011489"/>
    </source>
</evidence>
<reference evidence="10 11" key="1">
    <citation type="journal article" date="2013" name="Proc. Natl. Acad. Sci. U.S.A.">
        <title>Fine-scale variation in meiotic recombination in Mimulus inferred from population shotgun sequencing.</title>
        <authorList>
            <person name="Hellsten U."/>
            <person name="Wright K.M."/>
            <person name="Jenkins J."/>
            <person name="Shu S."/>
            <person name="Yuan Y."/>
            <person name="Wessler S.R."/>
            <person name="Schmutz J."/>
            <person name="Willis J.H."/>
            <person name="Rokhsar D.S."/>
        </authorList>
    </citation>
    <scope>NUCLEOTIDE SEQUENCE [LARGE SCALE GENOMIC DNA]</scope>
    <source>
        <strain evidence="11">cv. DUN x IM62</strain>
    </source>
</reference>
<dbReference type="PANTHER" id="PTHR36488">
    <property type="entry name" value="CASP-LIKE PROTEIN 1U1"/>
    <property type="match status" value="1"/>
</dbReference>
<proteinExistence type="inferred from homology"/>
<organism evidence="10 11">
    <name type="scientific">Erythranthe guttata</name>
    <name type="common">Yellow monkey flower</name>
    <name type="synonym">Mimulus guttatus</name>
    <dbReference type="NCBI Taxonomy" id="4155"/>
    <lineage>
        <taxon>Eukaryota</taxon>
        <taxon>Viridiplantae</taxon>
        <taxon>Streptophyta</taxon>
        <taxon>Embryophyta</taxon>
        <taxon>Tracheophyta</taxon>
        <taxon>Spermatophyta</taxon>
        <taxon>Magnoliopsida</taxon>
        <taxon>eudicotyledons</taxon>
        <taxon>Gunneridae</taxon>
        <taxon>Pentapetalae</taxon>
        <taxon>asterids</taxon>
        <taxon>lamiids</taxon>
        <taxon>Lamiales</taxon>
        <taxon>Phrymaceae</taxon>
        <taxon>Erythranthe</taxon>
    </lineage>
</organism>